<dbReference type="PANTHER" id="PTHR43198:SF2">
    <property type="entry name" value="SI:CH1073-67J19.1-RELATED"/>
    <property type="match status" value="1"/>
</dbReference>
<keyword evidence="1" id="KW-0784">Thiamine biosynthesis</keyword>
<proteinExistence type="inferred from homology"/>
<name>A0A6J5F7E0_9BURK</name>
<comment type="pathway">
    <text evidence="1">Cofactor biosynthesis; thiamine diphosphate biosynthesis.</text>
</comment>
<comment type="function">
    <text evidence="1">Catalyzes an amino-pyrimidine hydrolysis reaction at the C5' of the pyrimidine moiety of thiamine compounds, a reaction that is part of a thiamine salvage pathway. Thus, catalyzes the conversion of 4-amino-5-aminomethyl-2-methylpyrimidine to 4-amino-5-hydroxymethyl-2-methylpyrimidine (HMP).</text>
</comment>
<dbReference type="GO" id="GO:0009229">
    <property type="term" value="P:thiamine diphosphate biosynthetic process"/>
    <property type="evidence" value="ECO:0007669"/>
    <property type="project" value="UniProtKB-UniPathway"/>
</dbReference>
<dbReference type="InterPro" id="IPR050967">
    <property type="entry name" value="Thiamine_Salvage_TenA"/>
</dbReference>
<dbReference type="InterPro" id="IPR016084">
    <property type="entry name" value="Haem_Oase-like_multi-hlx"/>
</dbReference>
<dbReference type="SUPFAM" id="SSF48613">
    <property type="entry name" value="Heme oxygenase-like"/>
    <property type="match status" value="1"/>
</dbReference>
<dbReference type="GO" id="GO:0009228">
    <property type="term" value="P:thiamine biosynthetic process"/>
    <property type="evidence" value="ECO:0007669"/>
    <property type="project" value="UniProtKB-KW"/>
</dbReference>
<dbReference type="GO" id="GO:0005829">
    <property type="term" value="C:cytosol"/>
    <property type="evidence" value="ECO:0007669"/>
    <property type="project" value="TreeGrafter"/>
</dbReference>
<evidence type="ECO:0000313" key="4">
    <source>
        <dbReference type="EMBL" id="CAB3773701.1"/>
    </source>
</evidence>
<dbReference type="EMBL" id="CADIKH010000083">
    <property type="protein sequence ID" value="CAB3773701.1"/>
    <property type="molecule type" value="Genomic_DNA"/>
</dbReference>
<sequence length="225" mass="25399">MQMNPHMTQQTHSARLLASATDVWQAMQAHRFVVDIERDQLPAEAFARYLSYEGRFVETAMAIFGYALVKADTIAHKHWLIGVLNALSTEQVPYFERTLAALNLPAAHDDAPLPAAVAAFDSGMLEIARNGTYEEVIVSMLAAEWMYGTWCTRADQTPSRNPFVREWVALHAEPTFLSQVQWLKDQVDGWSEQRFDFARSSAIFRKVLALEIDFHSACYAALTLS</sequence>
<evidence type="ECO:0000259" key="3">
    <source>
        <dbReference type="Pfam" id="PF03070"/>
    </source>
</evidence>
<feature type="active site" description="Proton donor" evidence="2">
    <location>
        <position position="211"/>
    </location>
</feature>
<dbReference type="Gene3D" id="1.20.910.10">
    <property type="entry name" value="Heme oxygenase-like"/>
    <property type="match status" value="1"/>
</dbReference>
<dbReference type="PANTHER" id="PTHR43198">
    <property type="entry name" value="BIFUNCTIONAL TH2 PROTEIN"/>
    <property type="match status" value="1"/>
</dbReference>
<dbReference type="GO" id="GO:0050334">
    <property type="term" value="F:thiaminase activity"/>
    <property type="evidence" value="ECO:0007669"/>
    <property type="project" value="UniProtKB-UniRule"/>
</dbReference>
<evidence type="ECO:0000256" key="2">
    <source>
        <dbReference type="PIRSR" id="PIRSR003170-1"/>
    </source>
</evidence>
<keyword evidence="5" id="KW-1185">Reference proteome</keyword>
<dbReference type="PIRSF" id="PIRSF003170">
    <property type="entry name" value="Pet18p"/>
    <property type="match status" value="1"/>
</dbReference>
<comment type="catalytic activity">
    <reaction evidence="1">
        <text>thiamine + H2O = 5-(2-hydroxyethyl)-4-methylthiazole + 4-amino-5-hydroxymethyl-2-methylpyrimidine + H(+)</text>
        <dbReference type="Rhea" id="RHEA:17509"/>
        <dbReference type="ChEBI" id="CHEBI:15377"/>
        <dbReference type="ChEBI" id="CHEBI:15378"/>
        <dbReference type="ChEBI" id="CHEBI:16892"/>
        <dbReference type="ChEBI" id="CHEBI:17957"/>
        <dbReference type="ChEBI" id="CHEBI:18385"/>
        <dbReference type="EC" id="3.5.99.2"/>
    </reaction>
</comment>
<evidence type="ECO:0000313" key="5">
    <source>
        <dbReference type="Proteomes" id="UP000494363"/>
    </source>
</evidence>
<feature type="domain" description="Thiaminase-2/PQQC" evidence="3">
    <location>
        <begin position="19"/>
        <end position="217"/>
    </location>
</feature>
<dbReference type="CDD" id="cd19358">
    <property type="entry name" value="TenA_E_Spr0628-like"/>
    <property type="match status" value="1"/>
</dbReference>
<dbReference type="EC" id="3.5.99.2" evidence="1"/>
<evidence type="ECO:0000256" key="1">
    <source>
        <dbReference type="PIRNR" id="PIRNR003170"/>
    </source>
</evidence>
<accession>A0A6J5F7E0</accession>
<dbReference type="InterPro" id="IPR026285">
    <property type="entry name" value="TenA_E"/>
</dbReference>
<dbReference type="Proteomes" id="UP000494363">
    <property type="component" value="Unassembled WGS sequence"/>
</dbReference>
<gene>
    <name evidence="4" type="ORF">LMG29542_07389</name>
</gene>
<reference evidence="4 5" key="1">
    <citation type="submission" date="2020-04" db="EMBL/GenBank/DDBJ databases">
        <authorList>
            <person name="De Canck E."/>
        </authorList>
    </citation>
    <scope>NUCLEOTIDE SEQUENCE [LARGE SCALE GENOMIC DNA]</scope>
    <source>
        <strain evidence="4 5">LMG 29542</strain>
    </source>
</reference>
<dbReference type="AlphaFoldDB" id="A0A6J5F7E0"/>
<dbReference type="Pfam" id="PF03070">
    <property type="entry name" value="TENA_THI-4"/>
    <property type="match status" value="1"/>
</dbReference>
<organism evidence="4 5">
    <name type="scientific">Paraburkholderia humisilvae</name>
    <dbReference type="NCBI Taxonomy" id="627669"/>
    <lineage>
        <taxon>Bacteria</taxon>
        <taxon>Pseudomonadati</taxon>
        <taxon>Pseudomonadota</taxon>
        <taxon>Betaproteobacteria</taxon>
        <taxon>Burkholderiales</taxon>
        <taxon>Burkholderiaceae</taxon>
        <taxon>Paraburkholderia</taxon>
    </lineage>
</organism>
<dbReference type="UniPathway" id="UPA00060"/>
<protein>
    <recommendedName>
        <fullName evidence="1">Aminopyrimidine aminohydrolase</fullName>
        <ecNumber evidence="1">3.5.99.2</ecNumber>
    </recommendedName>
</protein>
<keyword evidence="1" id="KW-0378">Hydrolase</keyword>
<dbReference type="InterPro" id="IPR004305">
    <property type="entry name" value="Thiaminase-2/PQQC"/>
</dbReference>
<comment type="catalytic activity">
    <reaction evidence="1">
        <text>4-amino-5-aminomethyl-2-methylpyrimidine + H2O = 4-amino-5-hydroxymethyl-2-methylpyrimidine + NH4(+)</text>
        <dbReference type="Rhea" id="RHEA:31799"/>
        <dbReference type="ChEBI" id="CHEBI:15377"/>
        <dbReference type="ChEBI" id="CHEBI:16892"/>
        <dbReference type="ChEBI" id="CHEBI:28938"/>
        <dbReference type="ChEBI" id="CHEBI:63416"/>
        <dbReference type="EC" id="3.5.99.2"/>
    </reaction>
</comment>
<comment type="similarity">
    <text evidence="1">Belongs to the TenA family.</text>
</comment>